<evidence type="ECO:0000256" key="8">
    <source>
        <dbReference type="ARBA" id="ARBA00023196"/>
    </source>
</evidence>
<evidence type="ECO:0000256" key="4">
    <source>
        <dbReference type="ARBA" id="ARBA00022448"/>
    </source>
</evidence>
<keyword evidence="11" id="KW-1185">Reference proteome</keyword>
<evidence type="ECO:0000256" key="2">
    <source>
        <dbReference type="ARBA" id="ARBA00004170"/>
    </source>
</evidence>
<evidence type="ECO:0000256" key="7">
    <source>
        <dbReference type="ARBA" id="ARBA00023136"/>
    </source>
</evidence>
<name>A0AA41Z0Y3_9HYPH</name>
<evidence type="ECO:0000256" key="3">
    <source>
        <dbReference type="ARBA" id="ARBA00007681"/>
    </source>
</evidence>
<dbReference type="Proteomes" id="UP001165667">
    <property type="component" value="Unassembled WGS sequence"/>
</dbReference>
<dbReference type="GO" id="GO:0046933">
    <property type="term" value="F:proton-transporting ATP synthase activity, rotational mechanism"/>
    <property type="evidence" value="ECO:0007669"/>
    <property type="project" value="InterPro"/>
</dbReference>
<evidence type="ECO:0000313" key="10">
    <source>
        <dbReference type="EMBL" id="MCW6512179.1"/>
    </source>
</evidence>
<dbReference type="InterPro" id="IPR035968">
    <property type="entry name" value="ATP_synth_F1_ATPase_gsu"/>
</dbReference>
<keyword evidence="8" id="KW-0139">CF(1)</keyword>
<evidence type="ECO:0000256" key="1">
    <source>
        <dbReference type="ARBA" id="ARBA00003456"/>
    </source>
</evidence>
<comment type="similarity">
    <text evidence="3">Belongs to the ATPase gamma chain family.</text>
</comment>
<dbReference type="InterPro" id="IPR000131">
    <property type="entry name" value="ATP_synth_F1_gsu"/>
</dbReference>
<dbReference type="GO" id="GO:0045259">
    <property type="term" value="C:proton-transporting ATP synthase complex"/>
    <property type="evidence" value="ECO:0007669"/>
    <property type="project" value="UniProtKB-KW"/>
</dbReference>
<comment type="subcellular location">
    <subcellularLocation>
        <location evidence="2">Membrane</location>
        <topology evidence="2">Peripheral membrane protein</topology>
    </subcellularLocation>
</comment>
<keyword evidence="7" id="KW-0472">Membrane</keyword>
<evidence type="ECO:0000256" key="9">
    <source>
        <dbReference type="ARBA" id="ARBA00023310"/>
    </source>
</evidence>
<accession>A0AA41Z0Y3</accession>
<sequence length="285" mass="30466">MTERLAEVGARIDGIRQLGAVVNAMRGIAAARAQQARGQLASVDSYAAAIAAAIGQALSLPPAIRPKNPAHRQTGSALVVFCAEQGFAGAFSERLLDAARADLGHCKLYLIGTRGGTVARERAISPEWSGAMPSHSDGIPKLADVIAEALYQRIAAGDIDRLDAMFSRWEPGHGCRVERRRLFPIDLTTLTSPKGNDPFVTLEPTVLIGELTAAYVHAELCTAALHAFAAENEARLQSMTSAHSQIERQLAELQSVQRIVRQNGITEEIIELAAGETASRTAGRR</sequence>
<dbReference type="AlphaFoldDB" id="A0AA41Z0Y3"/>
<gene>
    <name evidence="10" type="ORF">M8523_30080</name>
</gene>
<comment type="caution">
    <text evidence="10">The sequence shown here is derived from an EMBL/GenBank/DDBJ whole genome shotgun (WGS) entry which is preliminary data.</text>
</comment>
<reference evidence="10" key="1">
    <citation type="submission" date="2022-05" db="EMBL/GenBank/DDBJ databases">
        <authorList>
            <person name="Pankratov T."/>
        </authorList>
    </citation>
    <scope>NUCLEOTIDE SEQUENCE</scope>
    <source>
        <strain evidence="10">BP6-180914</strain>
    </source>
</reference>
<evidence type="ECO:0000313" key="11">
    <source>
        <dbReference type="Proteomes" id="UP001165667"/>
    </source>
</evidence>
<dbReference type="RefSeq" id="WP_282588554.1">
    <property type="nucleotide sequence ID" value="NZ_JAMOIM010000042.1"/>
</dbReference>
<organism evidence="10 11">
    <name type="scientific">Lichenifustis flavocetrariae</name>
    <dbReference type="NCBI Taxonomy" id="2949735"/>
    <lineage>
        <taxon>Bacteria</taxon>
        <taxon>Pseudomonadati</taxon>
        <taxon>Pseudomonadota</taxon>
        <taxon>Alphaproteobacteria</taxon>
        <taxon>Hyphomicrobiales</taxon>
        <taxon>Lichenihabitantaceae</taxon>
        <taxon>Lichenifustis</taxon>
    </lineage>
</organism>
<keyword evidence="5" id="KW-0375">Hydrogen ion transport</keyword>
<dbReference type="EMBL" id="JAMOIM010000042">
    <property type="protein sequence ID" value="MCW6512179.1"/>
    <property type="molecule type" value="Genomic_DNA"/>
</dbReference>
<keyword evidence="4" id="KW-0813">Transport</keyword>
<dbReference type="Gene3D" id="1.10.287.80">
    <property type="entry name" value="ATP synthase, gamma subunit, helix hairpin domain"/>
    <property type="match status" value="1"/>
</dbReference>
<dbReference type="Pfam" id="PF00231">
    <property type="entry name" value="ATP-synt"/>
    <property type="match status" value="1"/>
</dbReference>
<comment type="function">
    <text evidence="1">Produces ATP from ADP in the presence of a proton gradient across the membrane. The gamma chain is believed to be important in regulating ATPase activity and the flow of protons through the CF(0) complex.</text>
</comment>
<proteinExistence type="inferred from homology"/>
<dbReference type="PRINTS" id="PR00126">
    <property type="entry name" value="ATPASEGAMMA"/>
</dbReference>
<dbReference type="Gene3D" id="3.40.1380.10">
    <property type="match status" value="1"/>
</dbReference>
<dbReference type="SUPFAM" id="SSF52943">
    <property type="entry name" value="ATP synthase (F1-ATPase), gamma subunit"/>
    <property type="match status" value="1"/>
</dbReference>
<protein>
    <submittedName>
        <fullName evidence="10">F0F1 ATP synthase subunit gamma</fullName>
    </submittedName>
</protein>
<evidence type="ECO:0000256" key="6">
    <source>
        <dbReference type="ARBA" id="ARBA00023065"/>
    </source>
</evidence>
<keyword evidence="9" id="KW-0066">ATP synthesis</keyword>
<evidence type="ECO:0000256" key="5">
    <source>
        <dbReference type="ARBA" id="ARBA00022781"/>
    </source>
</evidence>
<keyword evidence="6" id="KW-0406">Ion transport</keyword>